<reference evidence="1 2" key="1">
    <citation type="submission" date="2020-01" db="EMBL/GenBank/DDBJ databases">
        <authorList>
            <person name="Chen S."/>
        </authorList>
    </citation>
    <scope>NUCLEOTIDE SEQUENCE [LARGE SCALE GENOMIC DNA]</scope>
    <source>
        <strain evidence="1 2">GS-10</strain>
    </source>
</reference>
<proteinExistence type="predicted"/>
<evidence type="ECO:0000313" key="2">
    <source>
        <dbReference type="Proteomes" id="UP000479043"/>
    </source>
</evidence>
<keyword evidence="2" id="KW-1185">Reference proteome</keyword>
<evidence type="ECO:0000313" key="1">
    <source>
        <dbReference type="EMBL" id="MYM56304.1"/>
    </source>
</evidence>
<dbReference type="EMBL" id="WWEN01000005">
    <property type="protein sequence ID" value="MYM56304.1"/>
    <property type="molecule type" value="Genomic_DNA"/>
</dbReference>
<name>A0A6L8LK03_9RHOB</name>
<protein>
    <submittedName>
        <fullName evidence="1">Uncharacterized protein</fullName>
    </submittedName>
</protein>
<comment type="caution">
    <text evidence="1">The sequence shown here is derived from an EMBL/GenBank/DDBJ whole genome shotgun (WGS) entry which is preliminary data.</text>
</comment>
<dbReference type="AlphaFoldDB" id="A0A6L8LK03"/>
<dbReference type="RefSeq" id="WP_160974189.1">
    <property type="nucleotide sequence ID" value="NZ_WWEN01000005.1"/>
</dbReference>
<dbReference type="Proteomes" id="UP000479043">
    <property type="component" value="Unassembled WGS sequence"/>
</dbReference>
<sequence length="241" mass="26114">MITEADLQAHWRRDWIKAPGFEDATTRVHWMQCGALYADLRIPADRPDLSGAAALADLDPPALRVLMQAEGFAGTITVADSICTWDRLINWHGVPDGVDSGLMFFDDKGGLIEDGVDAEYRELWQRMPDAPSEAFRVTCDGMEGVLVSSGTGFLFGLGVPGAPSTKPLIAALEEGRVPAGLTEHFGTVYALGHWDGDDGIADLCTNPFLETRPVLRRSGQGITFETVDFNGQENSFALTLS</sequence>
<gene>
    <name evidence="1" type="ORF">GR167_13380</name>
</gene>
<accession>A0A6L8LK03</accession>
<organism evidence="1 2">
    <name type="scientific">Thalassovita mangrovi</name>
    <dbReference type="NCBI Taxonomy" id="2692236"/>
    <lineage>
        <taxon>Bacteria</taxon>
        <taxon>Pseudomonadati</taxon>
        <taxon>Pseudomonadota</taxon>
        <taxon>Alphaproteobacteria</taxon>
        <taxon>Rhodobacterales</taxon>
        <taxon>Roseobacteraceae</taxon>
        <taxon>Thalassovita</taxon>
    </lineage>
</organism>